<organism evidence="2 3">
    <name type="scientific">Nocardia fluminea</name>
    <dbReference type="NCBI Taxonomy" id="134984"/>
    <lineage>
        <taxon>Bacteria</taxon>
        <taxon>Bacillati</taxon>
        <taxon>Actinomycetota</taxon>
        <taxon>Actinomycetes</taxon>
        <taxon>Mycobacteriales</taxon>
        <taxon>Nocardiaceae</taxon>
        <taxon>Nocardia</taxon>
    </lineage>
</organism>
<sequence>MADTTQPLEPASPVLAASPENNPGRTPSMLVHRRMAAAIQNVTVDLMLLAREPHSRIQTFRDLSIAGRVLHEQAAAIGVPVNWIDYARQAGQEGRNATGTSSFPPRRPVSRSLLIAQLHHQADTLWTLAAVGPVRRDRGQVSAPAAQKLGEHLRLQWLRVAMVATAINLTEAETRGWWATDPTHWHSRQAQIRQQSVPDQGRQWRALTHFASVREARVRVAAMRMVGIDLTASSPHQLPPAPHLLAATAENAWHTASLESEGGARIEAAIAATGIDDAHGIAGSDTHDLPPPTRSAQLHAEPDF</sequence>
<proteinExistence type="predicted"/>
<dbReference type="RefSeq" id="WP_101466856.1">
    <property type="nucleotide sequence ID" value="NZ_PJMW01000002.1"/>
</dbReference>
<dbReference type="Proteomes" id="UP000233766">
    <property type="component" value="Unassembled WGS sequence"/>
</dbReference>
<feature type="region of interest" description="Disordered" evidence="1">
    <location>
        <begin position="281"/>
        <end position="304"/>
    </location>
</feature>
<protein>
    <submittedName>
        <fullName evidence="2">Uncharacterized protein</fullName>
    </submittedName>
</protein>
<feature type="region of interest" description="Disordered" evidence="1">
    <location>
        <begin position="1"/>
        <end position="27"/>
    </location>
</feature>
<dbReference type="AlphaFoldDB" id="A0A2N3VHD8"/>
<gene>
    <name evidence="2" type="ORF">ATK86_5478</name>
</gene>
<dbReference type="OrthoDB" id="4532763at2"/>
<reference evidence="2 3" key="1">
    <citation type="submission" date="2017-12" db="EMBL/GenBank/DDBJ databases">
        <title>Sequencing the genomes of 1000 Actinobacteria strains.</title>
        <authorList>
            <person name="Klenk H.-P."/>
        </authorList>
    </citation>
    <scope>NUCLEOTIDE SEQUENCE [LARGE SCALE GENOMIC DNA]</scope>
    <source>
        <strain evidence="2 3">DSM 44489</strain>
    </source>
</reference>
<comment type="caution">
    <text evidence="2">The sequence shown here is derived from an EMBL/GenBank/DDBJ whole genome shotgun (WGS) entry which is preliminary data.</text>
</comment>
<accession>A0A2N3VHD8</accession>
<name>A0A2N3VHD8_9NOCA</name>
<evidence type="ECO:0000313" key="3">
    <source>
        <dbReference type="Proteomes" id="UP000233766"/>
    </source>
</evidence>
<evidence type="ECO:0000313" key="2">
    <source>
        <dbReference type="EMBL" id="PKV81032.1"/>
    </source>
</evidence>
<dbReference type="EMBL" id="PJMW01000002">
    <property type="protein sequence ID" value="PKV81032.1"/>
    <property type="molecule type" value="Genomic_DNA"/>
</dbReference>
<keyword evidence="3" id="KW-1185">Reference proteome</keyword>
<evidence type="ECO:0000256" key="1">
    <source>
        <dbReference type="SAM" id="MobiDB-lite"/>
    </source>
</evidence>